<proteinExistence type="inferred from homology"/>
<comment type="subunit">
    <text evidence="2">Homodimer.</text>
</comment>
<dbReference type="CDD" id="cd00475">
    <property type="entry name" value="Cis_IPPS"/>
    <property type="match status" value="1"/>
</dbReference>
<reference evidence="3 4" key="1">
    <citation type="submission" date="2021-11" db="EMBL/GenBank/DDBJ databases">
        <title>Comparative genomics of bee honey and flower isolates.</title>
        <authorList>
            <person name="Bechtner J.D."/>
            <person name="Gallus M.K."/>
            <person name="Ehrmann M."/>
        </authorList>
    </citation>
    <scope>NUCLEOTIDE SEQUENCE [LARGE SCALE GENOMIC DNA]</scope>
    <source>
        <strain evidence="3 4">M161</strain>
    </source>
</reference>
<evidence type="ECO:0000256" key="1">
    <source>
        <dbReference type="ARBA" id="ARBA00022679"/>
    </source>
</evidence>
<dbReference type="InterPro" id="IPR001441">
    <property type="entry name" value="UPP_synth-like"/>
</dbReference>
<dbReference type="SUPFAM" id="SSF64005">
    <property type="entry name" value="Undecaprenyl diphosphate synthase"/>
    <property type="match status" value="1"/>
</dbReference>
<feature type="active site" description="Proton acceptor" evidence="2">
    <location>
        <position position="74"/>
    </location>
</feature>
<feature type="binding site" evidence="2">
    <location>
        <begin position="71"/>
        <end position="73"/>
    </location>
    <ligand>
        <name>substrate</name>
    </ligand>
</feature>
<organism evidence="3 4">
    <name type="scientific">Apilactobacillus xinyiensis</name>
    <dbReference type="NCBI Taxonomy" id="2841032"/>
    <lineage>
        <taxon>Bacteria</taxon>
        <taxon>Bacillati</taxon>
        <taxon>Bacillota</taxon>
        <taxon>Bacilli</taxon>
        <taxon>Lactobacillales</taxon>
        <taxon>Lactobacillaceae</taxon>
        <taxon>Apilactobacillus</taxon>
    </lineage>
</organism>
<dbReference type="InterPro" id="IPR036424">
    <property type="entry name" value="UPP_synth-like_sf"/>
</dbReference>
<dbReference type="HAMAP" id="MF_01139">
    <property type="entry name" value="ISPT"/>
    <property type="match status" value="1"/>
</dbReference>
<dbReference type="EMBL" id="JAJIAO010000001">
    <property type="protein sequence ID" value="MCK8624022.1"/>
    <property type="molecule type" value="Genomic_DNA"/>
</dbReference>
<keyword evidence="2" id="KW-0479">Metal-binding</keyword>
<comment type="function">
    <text evidence="2">Catalyzes the condensation of isopentenyl diphosphate (IPP) with allylic pyrophosphates generating different type of terpenoids.</text>
</comment>
<feature type="binding site" evidence="2">
    <location>
        <position position="43"/>
    </location>
    <ligand>
        <name>substrate</name>
    </ligand>
</feature>
<evidence type="ECO:0000313" key="3">
    <source>
        <dbReference type="EMBL" id="MCK8624022.1"/>
    </source>
</evidence>
<feature type="binding site" evidence="2">
    <location>
        <begin position="27"/>
        <end position="30"/>
    </location>
    <ligand>
        <name>substrate</name>
    </ligand>
</feature>
<comment type="cofactor">
    <cofactor evidence="2">
        <name>Mg(2+)</name>
        <dbReference type="ChEBI" id="CHEBI:18420"/>
    </cofactor>
    <text evidence="2">Binds 2 magnesium ions per subunit.</text>
</comment>
<keyword evidence="1 2" id="KW-0808">Transferase</keyword>
<dbReference type="PROSITE" id="PS01066">
    <property type="entry name" value="UPP_SYNTHASE"/>
    <property type="match status" value="1"/>
</dbReference>
<feature type="binding site" evidence="2">
    <location>
        <position position="216"/>
    </location>
    <ligand>
        <name>Mg(2+)</name>
        <dbReference type="ChEBI" id="CHEBI:18420"/>
    </ligand>
</feature>
<feature type="binding site" evidence="2">
    <location>
        <position position="26"/>
    </location>
    <ligand>
        <name>Mg(2+)</name>
        <dbReference type="ChEBI" id="CHEBI:18420"/>
    </ligand>
</feature>
<dbReference type="PANTHER" id="PTHR10291:SF0">
    <property type="entry name" value="DEHYDRODOLICHYL DIPHOSPHATE SYNTHASE 2"/>
    <property type="match status" value="1"/>
</dbReference>
<name>A0ABT0HZL8_9LACO</name>
<dbReference type="EC" id="2.5.1.-" evidence="2"/>
<feature type="binding site" evidence="2">
    <location>
        <position position="77"/>
    </location>
    <ligand>
        <name>substrate</name>
    </ligand>
</feature>
<keyword evidence="4" id="KW-1185">Reference proteome</keyword>
<feature type="binding site" evidence="2">
    <location>
        <position position="197"/>
    </location>
    <ligand>
        <name>substrate</name>
    </ligand>
</feature>
<dbReference type="NCBIfam" id="NF011405">
    <property type="entry name" value="PRK14830.1"/>
    <property type="match status" value="1"/>
</dbReference>
<evidence type="ECO:0000313" key="4">
    <source>
        <dbReference type="Proteomes" id="UP001522905"/>
    </source>
</evidence>
<keyword evidence="2" id="KW-0460">Magnesium</keyword>
<dbReference type="RefSeq" id="WP_248601372.1">
    <property type="nucleotide sequence ID" value="NZ_JAJIAO010000001.1"/>
</dbReference>
<feature type="binding site" evidence="2">
    <location>
        <position position="31"/>
    </location>
    <ligand>
        <name>substrate</name>
    </ligand>
</feature>
<dbReference type="InterPro" id="IPR018520">
    <property type="entry name" value="UPP_synth-like_CS"/>
</dbReference>
<sequence>MFKSKETQELTIDYDNIPKHIAIIMDGNGRWAKQRHMPRIAGHKKGMNTVKTITKAASKLGVKVLTLYAFSTENWRRPDTEVNYLMGLPGKFFNDFIPDLIANNVKVQVMGYINQIPEQTQQAVNKAIDATANCNGMILNFALNYGAQDEIVTSVRNIAELVKDDKLAIEDISKKTIENNLMTAKLGDLANPDLLIRTSGEKRLSNFLLWQIAYSEFIFRNENWPDFDAEILTDCILEYQNRHRRFGGLK</sequence>
<comment type="caution">
    <text evidence="3">The sequence shown here is derived from an EMBL/GenBank/DDBJ whole genome shotgun (WGS) entry which is preliminary data.</text>
</comment>
<feature type="active site" evidence="2">
    <location>
        <position position="26"/>
    </location>
</feature>
<dbReference type="Proteomes" id="UP001522905">
    <property type="component" value="Unassembled WGS sequence"/>
</dbReference>
<comment type="similarity">
    <text evidence="2">Belongs to the UPP synthase family.</text>
</comment>
<feature type="binding site" evidence="2">
    <location>
        <begin position="203"/>
        <end position="205"/>
    </location>
    <ligand>
        <name>substrate</name>
    </ligand>
</feature>
<feature type="binding site" evidence="2">
    <location>
        <position position="75"/>
    </location>
    <ligand>
        <name>substrate</name>
    </ligand>
</feature>
<dbReference type="Pfam" id="PF01255">
    <property type="entry name" value="Prenyltransf"/>
    <property type="match status" value="1"/>
</dbReference>
<dbReference type="NCBIfam" id="TIGR00055">
    <property type="entry name" value="uppS"/>
    <property type="match status" value="1"/>
</dbReference>
<feature type="binding site" evidence="2">
    <location>
        <position position="39"/>
    </location>
    <ligand>
        <name>substrate</name>
    </ligand>
</feature>
<dbReference type="PANTHER" id="PTHR10291">
    <property type="entry name" value="DEHYDRODOLICHYL DIPHOSPHATE SYNTHASE FAMILY MEMBER"/>
    <property type="match status" value="1"/>
</dbReference>
<evidence type="ECO:0000256" key="2">
    <source>
        <dbReference type="HAMAP-Rule" id="MF_01139"/>
    </source>
</evidence>
<dbReference type="GO" id="GO:0016740">
    <property type="term" value="F:transferase activity"/>
    <property type="evidence" value="ECO:0007669"/>
    <property type="project" value="UniProtKB-KW"/>
</dbReference>
<dbReference type="Gene3D" id="3.40.1180.10">
    <property type="entry name" value="Decaprenyl diphosphate synthase-like"/>
    <property type="match status" value="1"/>
</dbReference>
<accession>A0ABT0HZL8</accession>
<gene>
    <name evidence="3" type="ORF">LNP07_00600</name>
</gene>
<protein>
    <recommendedName>
        <fullName evidence="2">Isoprenyl transferase</fullName>
        <ecNumber evidence="2">2.5.1.-</ecNumber>
    </recommendedName>
</protein>